<dbReference type="CDD" id="cd03801">
    <property type="entry name" value="GT4_PimA-like"/>
    <property type="match status" value="1"/>
</dbReference>
<keyword evidence="7" id="KW-1185">Reference proteome</keyword>
<evidence type="ECO:0000256" key="2">
    <source>
        <dbReference type="ARBA" id="ARBA00022676"/>
    </source>
</evidence>
<dbReference type="SUPFAM" id="SSF53756">
    <property type="entry name" value="UDP-Glycosyltransferase/glycogen phosphorylase"/>
    <property type="match status" value="1"/>
</dbReference>
<dbReference type="AlphaFoldDB" id="A0A5N8XGN5"/>
<dbReference type="GO" id="GO:0016757">
    <property type="term" value="F:glycosyltransferase activity"/>
    <property type="evidence" value="ECO:0007669"/>
    <property type="project" value="UniProtKB-KW"/>
</dbReference>
<dbReference type="OrthoDB" id="9787111at2"/>
<keyword evidence="2" id="KW-0328">Glycosyltransferase</keyword>
<dbReference type="Proteomes" id="UP000400924">
    <property type="component" value="Unassembled WGS sequence"/>
</dbReference>
<dbReference type="PANTHER" id="PTHR12526:SF510">
    <property type="entry name" value="D-INOSITOL 3-PHOSPHATE GLYCOSYLTRANSFERASE"/>
    <property type="match status" value="1"/>
</dbReference>
<dbReference type="PANTHER" id="PTHR12526">
    <property type="entry name" value="GLYCOSYLTRANSFERASE"/>
    <property type="match status" value="1"/>
</dbReference>
<dbReference type="Pfam" id="PF13579">
    <property type="entry name" value="Glyco_trans_4_4"/>
    <property type="match status" value="1"/>
</dbReference>
<evidence type="ECO:0000259" key="5">
    <source>
        <dbReference type="Pfam" id="PF13579"/>
    </source>
</evidence>
<evidence type="ECO:0000313" key="7">
    <source>
        <dbReference type="Proteomes" id="UP000400924"/>
    </source>
</evidence>
<gene>
    <name evidence="6" type="ORF">FNH08_16165</name>
</gene>
<dbReference type="RefSeq" id="WP_152772177.1">
    <property type="nucleotide sequence ID" value="NZ_VJZC01000094.1"/>
</dbReference>
<dbReference type="Pfam" id="PF00534">
    <property type="entry name" value="Glycos_transf_1"/>
    <property type="match status" value="1"/>
</dbReference>
<evidence type="ECO:0000256" key="1">
    <source>
        <dbReference type="ARBA" id="ARBA00021292"/>
    </source>
</evidence>
<comment type="caution">
    <text evidence="6">The sequence shown here is derived from an EMBL/GenBank/DDBJ whole genome shotgun (WGS) entry which is preliminary data.</text>
</comment>
<name>A0A5N8XGN5_9ACTN</name>
<evidence type="ECO:0000256" key="3">
    <source>
        <dbReference type="ARBA" id="ARBA00022679"/>
    </source>
</evidence>
<organism evidence="6 7">
    <name type="scientific">Streptomyces spongiae</name>
    <dbReference type="NCBI Taxonomy" id="565072"/>
    <lineage>
        <taxon>Bacteria</taxon>
        <taxon>Bacillati</taxon>
        <taxon>Actinomycetota</taxon>
        <taxon>Actinomycetes</taxon>
        <taxon>Kitasatosporales</taxon>
        <taxon>Streptomycetaceae</taxon>
        <taxon>Streptomyces</taxon>
    </lineage>
</organism>
<accession>A0A5N8XGN5</accession>
<feature type="domain" description="Glycosyltransferase subfamily 4-like N-terminal" evidence="5">
    <location>
        <begin position="15"/>
        <end position="177"/>
    </location>
</feature>
<sequence>MHIWFLTPTFPPVHGGSETQIYTLAAGLTRRGHQVDVLTERYPGSAEREELLGVRVHRVRTDAARWSEPDRVPWEERVFGLLGDAERLIGSGPVDILQTFCQVGAVLGAMMRDAIGCPLVVTMNETTPDTDPFGDSRSRLVFGRLPHDAVVAGSLAYRDQAIGYGADPGVVHIARYGIEAGLYGGADEREIRHARDWLGVAPQDPLVLLVGRYKERKGQRELVRAMARIVDRHPTARAALVGSLNSASAAYKRQLEDDIDALGLREHVLLRTSDRPFGSMRAIYAAADVVVQPSHAEGLGLSAVEAIAAGRPLVATTVQGLSEVLECCPGTVPVPPHDPGALADAVRALLDDPRRAAAQASRAQEAARREFTADGMVDGYLKVYERLRAAPAAESAGAVTEVSR</sequence>
<keyword evidence="3 6" id="KW-0808">Transferase</keyword>
<reference evidence="6 7" key="1">
    <citation type="submission" date="2019-07" db="EMBL/GenBank/DDBJ databases">
        <title>New species of Amycolatopsis and Streptomyces.</title>
        <authorList>
            <person name="Duangmal K."/>
            <person name="Teo W.F.A."/>
            <person name="Lipun K."/>
        </authorList>
    </citation>
    <scope>NUCLEOTIDE SEQUENCE [LARGE SCALE GENOMIC DNA]</scope>
    <source>
        <strain evidence="6 7">NBRC 106415</strain>
    </source>
</reference>
<evidence type="ECO:0000259" key="4">
    <source>
        <dbReference type="Pfam" id="PF00534"/>
    </source>
</evidence>
<dbReference type="InterPro" id="IPR001296">
    <property type="entry name" value="Glyco_trans_1"/>
</dbReference>
<protein>
    <recommendedName>
        <fullName evidence="1">D-inositol 3-phosphate glycosyltransferase</fullName>
    </recommendedName>
</protein>
<evidence type="ECO:0000313" key="6">
    <source>
        <dbReference type="EMBL" id="MPY58641.1"/>
    </source>
</evidence>
<dbReference type="EMBL" id="VJZC01000094">
    <property type="protein sequence ID" value="MPY58641.1"/>
    <property type="molecule type" value="Genomic_DNA"/>
</dbReference>
<dbReference type="Gene3D" id="3.40.50.2000">
    <property type="entry name" value="Glycogen Phosphorylase B"/>
    <property type="match status" value="2"/>
</dbReference>
<feature type="domain" description="Glycosyl transferase family 1" evidence="4">
    <location>
        <begin position="200"/>
        <end position="364"/>
    </location>
</feature>
<dbReference type="InterPro" id="IPR028098">
    <property type="entry name" value="Glyco_trans_4-like_N"/>
</dbReference>
<proteinExistence type="predicted"/>